<evidence type="ECO:0000256" key="8">
    <source>
        <dbReference type="PIRSR" id="PIRSR000138-1"/>
    </source>
</evidence>
<comment type="cofactor">
    <cofactor evidence="1">
        <name>FMN</name>
        <dbReference type="ChEBI" id="CHEBI:58210"/>
    </cofactor>
</comment>
<dbReference type="InterPro" id="IPR000262">
    <property type="entry name" value="FMN-dep_DH"/>
</dbReference>
<feature type="binding site" evidence="9">
    <location>
        <position position="240"/>
    </location>
    <ligand>
        <name>glyoxylate</name>
        <dbReference type="ChEBI" id="CHEBI:36655"/>
    </ligand>
</feature>
<sequence length="344" mass="37067">MTTLEEIRKKARAKMKGCYVCPDCDGNACSGMIPGYGGMRTGQSFRNNRLSFQKYGLLSHLLSASKNPDTTCSIFGKTLSMPILIAPVSGYVHNGKIEGNPEEKEYEYLFSMTEGAAKAGTLVFTGDSGHAYMYEAGIAASKKYPKHVIPTIKPRKNQKIIEKARLAEQSDAFAVANDVDAVTSANMRFFGQPLEVERLKNLKYIISSIHLPFIVKGIMSPDEALLCLEAGAKGIVISNHGGRILDGMASPLSVLPEISAVVKNRLTIFIDGGIRHGEDVLKALALGADAVLIGRPAAIANIGGYAEGVTLLLDTLKQELQDAMTITGIPDLQHISSNILQKIK</sequence>
<comment type="similarity">
    <text evidence="5">Belongs to the FMN-dependent alpha-hydroxy acid dehydrogenase family.</text>
</comment>
<evidence type="ECO:0000313" key="12">
    <source>
        <dbReference type="Proteomes" id="UP000238358"/>
    </source>
</evidence>
<keyword evidence="4" id="KW-0560">Oxidoreductase</keyword>
<dbReference type="GeneID" id="97491288"/>
<dbReference type="InterPro" id="IPR037396">
    <property type="entry name" value="FMN_HAD"/>
</dbReference>
<dbReference type="GO" id="GO:0016491">
    <property type="term" value="F:oxidoreductase activity"/>
    <property type="evidence" value="ECO:0007669"/>
    <property type="project" value="UniProtKB-KW"/>
</dbReference>
<dbReference type="PANTHER" id="PTHR10578:SF107">
    <property type="entry name" value="2-HYDROXYACID OXIDASE 1"/>
    <property type="match status" value="1"/>
</dbReference>
<dbReference type="Proteomes" id="UP000238358">
    <property type="component" value="Chromosome"/>
</dbReference>
<proteinExistence type="inferred from homology"/>
<dbReference type="EMBL" id="CP027569">
    <property type="protein sequence ID" value="AVO26845.1"/>
    <property type="molecule type" value="Genomic_DNA"/>
</dbReference>
<evidence type="ECO:0000313" key="11">
    <source>
        <dbReference type="EMBL" id="AVO26845.1"/>
    </source>
</evidence>
<feature type="binding site" evidence="9">
    <location>
        <position position="238"/>
    </location>
    <ligand>
        <name>FMN</name>
        <dbReference type="ChEBI" id="CHEBI:58210"/>
    </ligand>
</feature>
<dbReference type="InterPro" id="IPR012133">
    <property type="entry name" value="Alpha-hydoxy_acid_DH_FMN"/>
</dbReference>
<evidence type="ECO:0000256" key="4">
    <source>
        <dbReference type="ARBA" id="ARBA00023002"/>
    </source>
</evidence>
<feature type="binding site" evidence="9">
    <location>
        <position position="216"/>
    </location>
    <ligand>
        <name>FMN</name>
        <dbReference type="ChEBI" id="CHEBI:58210"/>
    </ligand>
</feature>
<dbReference type="RefSeq" id="WP_014015320.1">
    <property type="nucleotide sequence ID" value="NZ_CAUBZQ010000021.1"/>
</dbReference>
<feature type="active site" description="Proton acceptor" evidence="8">
    <location>
        <position position="240"/>
    </location>
</feature>
<keyword evidence="3 9" id="KW-0288">FMN</keyword>
<evidence type="ECO:0000256" key="3">
    <source>
        <dbReference type="ARBA" id="ARBA00022643"/>
    </source>
</evidence>
<gene>
    <name evidence="11" type="ORF">C6Y28_04015</name>
</gene>
<evidence type="ECO:0000256" key="9">
    <source>
        <dbReference type="PIRSR" id="PIRSR000138-2"/>
    </source>
</evidence>
<evidence type="ECO:0000256" key="7">
    <source>
        <dbReference type="ARBA" id="ARBA00048754"/>
    </source>
</evidence>
<comment type="catalytic activity">
    <reaction evidence="7">
        <text>(S)-lactate + O2 = pyruvate + H2O2</text>
        <dbReference type="Rhea" id="RHEA:55868"/>
        <dbReference type="ChEBI" id="CHEBI:15361"/>
        <dbReference type="ChEBI" id="CHEBI:15379"/>
        <dbReference type="ChEBI" id="CHEBI:16240"/>
        <dbReference type="ChEBI" id="CHEBI:16651"/>
    </reaction>
    <physiologicalReaction direction="left-to-right" evidence="7">
        <dbReference type="Rhea" id="RHEA:55869"/>
    </physiologicalReaction>
</comment>
<name>A0A2S0M5V4_MEGEL</name>
<evidence type="ECO:0000256" key="5">
    <source>
        <dbReference type="ARBA" id="ARBA00024042"/>
    </source>
</evidence>
<feature type="binding site" evidence="9">
    <location>
        <begin position="294"/>
        <end position="295"/>
    </location>
    <ligand>
        <name>FMN</name>
        <dbReference type="ChEBI" id="CHEBI:58210"/>
    </ligand>
</feature>
<feature type="domain" description="FMN hydroxy acid dehydrogenase" evidence="10">
    <location>
        <begin position="36"/>
        <end position="344"/>
    </location>
</feature>
<evidence type="ECO:0000256" key="6">
    <source>
        <dbReference type="ARBA" id="ARBA00029513"/>
    </source>
</evidence>
<dbReference type="AlphaFoldDB" id="A0A2S0M5V4"/>
<dbReference type="PROSITE" id="PS51349">
    <property type="entry name" value="FMN_HYDROXY_ACID_DH_2"/>
    <property type="match status" value="1"/>
</dbReference>
<evidence type="ECO:0000256" key="2">
    <source>
        <dbReference type="ARBA" id="ARBA00022630"/>
    </source>
</evidence>
<dbReference type="GO" id="GO:0010181">
    <property type="term" value="F:FMN binding"/>
    <property type="evidence" value="ECO:0007669"/>
    <property type="project" value="InterPro"/>
</dbReference>
<dbReference type="SUPFAM" id="SSF51395">
    <property type="entry name" value="FMN-linked oxidoreductases"/>
    <property type="match status" value="1"/>
</dbReference>
<keyword evidence="2 9" id="KW-0285">Flavoprotein</keyword>
<reference evidence="11 12" key="1">
    <citation type="journal article" date="2018" name="Genome Announc.">
        <title>Complete genomes of two Megasphaera elsdenii strains, NCIMB 702410 and ATCC 25940.</title>
        <authorList>
            <person name="Hatmaker E.A."/>
            <person name="O'Dell K."/>
            <person name="Riley L.A."/>
            <person name="Klingeman D.M."/>
            <person name="Guss A.M."/>
        </authorList>
    </citation>
    <scope>NUCLEOTIDE SEQUENCE [LARGE SCALE GENOMIC DNA]</scope>
    <source>
        <strain evidence="11 12">NCIMB702410</strain>
    </source>
</reference>
<protein>
    <recommendedName>
        <fullName evidence="6">L-lactate oxidase</fullName>
    </recommendedName>
</protein>
<dbReference type="InterPro" id="IPR013785">
    <property type="entry name" value="Aldolase_TIM"/>
</dbReference>
<dbReference type="Pfam" id="PF01070">
    <property type="entry name" value="FMN_dh"/>
    <property type="match status" value="1"/>
</dbReference>
<dbReference type="CDD" id="cd02809">
    <property type="entry name" value="alpha_hydroxyacid_oxid_FMN"/>
    <property type="match status" value="1"/>
</dbReference>
<feature type="binding site" evidence="9">
    <location>
        <begin position="271"/>
        <end position="275"/>
    </location>
    <ligand>
        <name>FMN</name>
        <dbReference type="ChEBI" id="CHEBI:58210"/>
    </ligand>
</feature>
<dbReference type="OrthoDB" id="9770452at2"/>
<feature type="binding site" evidence="9">
    <location>
        <position position="165"/>
    </location>
    <ligand>
        <name>glyoxylate</name>
        <dbReference type="ChEBI" id="CHEBI:36655"/>
    </ligand>
</feature>
<accession>A0A2S0M5V4</accession>
<feature type="binding site" evidence="9">
    <location>
        <position position="243"/>
    </location>
    <ligand>
        <name>glyoxylate</name>
        <dbReference type="ChEBI" id="CHEBI:36655"/>
    </ligand>
</feature>
<dbReference type="PIRSF" id="PIRSF000138">
    <property type="entry name" value="Al-hdrx_acd_dh"/>
    <property type="match status" value="1"/>
</dbReference>
<evidence type="ECO:0000259" key="10">
    <source>
        <dbReference type="PROSITE" id="PS51349"/>
    </source>
</evidence>
<dbReference type="Gene3D" id="3.20.20.70">
    <property type="entry name" value="Aldolase class I"/>
    <property type="match status" value="1"/>
</dbReference>
<organism evidence="11 12">
    <name type="scientific">Megasphaera elsdenii</name>
    <dbReference type="NCBI Taxonomy" id="907"/>
    <lineage>
        <taxon>Bacteria</taxon>
        <taxon>Bacillati</taxon>
        <taxon>Bacillota</taxon>
        <taxon>Negativicutes</taxon>
        <taxon>Veillonellales</taxon>
        <taxon>Veillonellaceae</taxon>
        <taxon>Megasphaera</taxon>
    </lineage>
</organism>
<dbReference type="PANTHER" id="PTHR10578">
    <property type="entry name" value="S -2-HYDROXY-ACID OXIDASE-RELATED"/>
    <property type="match status" value="1"/>
</dbReference>
<evidence type="ECO:0000256" key="1">
    <source>
        <dbReference type="ARBA" id="ARBA00001917"/>
    </source>
</evidence>